<dbReference type="Gene3D" id="3.40.50.300">
    <property type="entry name" value="P-loop containing nucleotide triphosphate hydrolases"/>
    <property type="match status" value="1"/>
</dbReference>
<comment type="caution">
    <text evidence="2">The sequence shown here is derived from an EMBL/GenBank/DDBJ whole genome shotgun (WGS) entry which is preliminary data.</text>
</comment>
<evidence type="ECO:0000313" key="3">
    <source>
        <dbReference type="Proteomes" id="UP000601435"/>
    </source>
</evidence>
<gene>
    <name evidence="2" type="primary">rab2A</name>
    <name evidence="2" type="ORF">SNEC2469_LOCUS18443</name>
</gene>
<keyword evidence="3" id="KW-1185">Reference proteome</keyword>
<dbReference type="InterPro" id="IPR050209">
    <property type="entry name" value="Rab_GTPases_membrane_traffic"/>
</dbReference>
<name>A0A812W308_9DINO</name>
<dbReference type="PRINTS" id="PR00449">
    <property type="entry name" value="RASTRNSFRMNG"/>
</dbReference>
<proteinExistence type="predicted"/>
<protein>
    <submittedName>
        <fullName evidence="2">Rab2A protein</fullName>
    </submittedName>
</protein>
<dbReference type="GO" id="GO:0005525">
    <property type="term" value="F:GTP binding"/>
    <property type="evidence" value="ECO:0007669"/>
    <property type="project" value="InterPro"/>
</dbReference>
<dbReference type="OrthoDB" id="425011at2759"/>
<reference evidence="2" key="1">
    <citation type="submission" date="2021-02" db="EMBL/GenBank/DDBJ databases">
        <authorList>
            <person name="Dougan E. K."/>
            <person name="Rhodes N."/>
            <person name="Thang M."/>
            <person name="Chan C."/>
        </authorList>
    </citation>
    <scope>NUCLEOTIDE SEQUENCE</scope>
</reference>
<dbReference type="AlphaFoldDB" id="A0A812W308"/>
<evidence type="ECO:0000313" key="2">
    <source>
        <dbReference type="EMBL" id="CAE7651924.1"/>
    </source>
</evidence>
<dbReference type="SMART" id="SM00175">
    <property type="entry name" value="RAB"/>
    <property type="match status" value="1"/>
</dbReference>
<sequence length="607" mass="65326">MPVLKWPRATGTDLCSGEDPGASDVRFRLLVRGISGNTVLDKDGCNPEALVQDIMREIVASLERPAIIQLCLGSLVLRSASRIGEYKTGHCLELLCMKLQGQGLRVAPMNSDFDFDTLWVLLGDPAVGKSCLRLQFTDRLPEWPCPTMGFQETSRIVCIGGATVRMQIVEVGGYRQSLGQLSGYDGAFLVYDVTQRHTFDRVGTKFFPATAAERMKTRCLIGNKADKDRERQVSYEDGQQLANELGLLFMETSSSAVAMVDEAFFSACEASEVHVERPVAKTGAPPPAPSQDIISFLEQAVQAGAAAPQAPPASKAPPPRGEASAAPWRVSAPWNKPPAKETGATKPTTFCKASPKGPSNGATNEDLAQALSNHLQNPSGTPSVELMQALARAANIQEKGAAAKAEGEPAQKEAQGGAEHGEDSLAGIQEPEASEALPSRRPSALRRLAKEALHAAQGAGGGEAAALAVEHMVKKLQEVADEEPSAPADGGWGLDRTIQPLPVPLRAFVGPDGNAYQYDFAAANDDVDAFFRNIRRRLEVEMGDGCVVWALRYINFWVNKASALFLGQTHLQRPVYPSTELALELHSFTTTAYVGVQRMIRCVHDLN</sequence>
<evidence type="ECO:0000256" key="1">
    <source>
        <dbReference type="SAM" id="MobiDB-lite"/>
    </source>
</evidence>
<dbReference type="SMART" id="SM00173">
    <property type="entry name" value="RAS"/>
    <property type="match status" value="1"/>
</dbReference>
<dbReference type="EMBL" id="CAJNJA010031030">
    <property type="protein sequence ID" value="CAE7651924.1"/>
    <property type="molecule type" value="Genomic_DNA"/>
</dbReference>
<feature type="region of interest" description="Disordered" evidence="1">
    <location>
        <begin position="302"/>
        <end position="364"/>
    </location>
</feature>
<dbReference type="InterPro" id="IPR001806">
    <property type="entry name" value="Small_GTPase"/>
</dbReference>
<organism evidence="2 3">
    <name type="scientific">Symbiodinium necroappetens</name>
    <dbReference type="NCBI Taxonomy" id="1628268"/>
    <lineage>
        <taxon>Eukaryota</taxon>
        <taxon>Sar</taxon>
        <taxon>Alveolata</taxon>
        <taxon>Dinophyceae</taxon>
        <taxon>Suessiales</taxon>
        <taxon>Symbiodiniaceae</taxon>
        <taxon>Symbiodinium</taxon>
    </lineage>
</organism>
<dbReference type="SUPFAM" id="SSF52540">
    <property type="entry name" value="P-loop containing nucleoside triphosphate hydrolases"/>
    <property type="match status" value="1"/>
</dbReference>
<dbReference type="Pfam" id="PF00071">
    <property type="entry name" value="Ras"/>
    <property type="match status" value="1"/>
</dbReference>
<feature type="region of interest" description="Disordered" evidence="1">
    <location>
        <begin position="398"/>
        <end position="423"/>
    </location>
</feature>
<dbReference type="InterPro" id="IPR027417">
    <property type="entry name" value="P-loop_NTPase"/>
</dbReference>
<accession>A0A812W308</accession>
<dbReference type="PANTHER" id="PTHR47979">
    <property type="entry name" value="DRAB11-RELATED"/>
    <property type="match status" value="1"/>
</dbReference>
<dbReference type="PROSITE" id="PS51419">
    <property type="entry name" value="RAB"/>
    <property type="match status" value="1"/>
</dbReference>
<feature type="compositionally biased region" description="Pro residues" evidence="1">
    <location>
        <begin position="309"/>
        <end position="320"/>
    </location>
</feature>
<dbReference type="GO" id="GO:0003924">
    <property type="term" value="F:GTPase activity"/>
    <property type="evidence" value="ECO:0007669"/>
    <property type="project" value="InterPro"/>
</dbReference>
<dbReference type="Proteomes" id="UP000601435">
    <property type="component" value="Unassembled WGS sequence"/>
</dbReference>